<dbReference type="EMBL" id="KN120510">
    <property type="protein sequence ID" value="KFO38477.1"/>
    <property type="molecule type" value="Genomic_DNA"/>
</dbReference>
<name>A0A091E534_FUKDA</name>
<feature type="region of interest" description="Disordered" evidence="1">
    <location>
        <begin position="58"/>
        <end position="79"/>
    </location>
</feature>
<protein>
    <submittedName>
        <fullName evidence="2">Uncharacterized protein</fullName>
    </submittedName>
</protein>
<reference evidence="2 3" key="1">
    <citation type="submission" date="2013-11" db="EMBL/GenBank/DDBJ databases">
        <title>The Damaraland mole rat (Fukomys damarensis) genome and evolution of African mole rats.</title>
        <authorList>
            <person name="Gladyshev V.N."/>
            <person name="Fang X."/>
        </authorList>
    </citation>
    <scope>NUCLEOTIDE SEQUENCE [LARGE SCALE GENOMIC DNA]</scope>
    <source>
        <tissue evidence="2">Liver</tissue>
    </source>
</reference>
<dbReference type="Proteomes" id="UP000028990">
    <property type="component" value="Unassembled WGS sequence"/>
</dbReference>
<dbReference type="AlphaFoldDB" id="A0A091E534"/>
<feature type="compositionally biased region" description="Basic and acidic residues" evidence="1">
    <location>
        <begin position="65"/>
        <end position="79"/>
    </location>
</feature>
<gene>
    <name evidence="2" type="ORF">H920_00126</name>
</gene>
<proteinExistence type="predicted"/>
<keyword evidence="3" id="KW-1185">Reference proteome</keyword>
<evidence type="ECO:0000256" key="1">
    <source>
        <dbReference type="SAM" id="MobiDB-lite"/>
    </source>
</evidence>
<evidence type="ECO:0000313" key="3">
    <source>
        <dbReference type="Proteomes" id="UP000028990"/>
    </source>
</evidence>
<sequence length="79" mass="8649">MAKLTLQRLQGSTQGVHVRAEAKSTIRLMVLAVLCIGEWHHGEERAHARIIHAPVAASSGSLRSRTAEVEEDLSRLPLT</sequence>
<organism evidence="2 3">
    <name type="scientific">Fukomys damarensis</name>
    <name type="common">Damaraland mole rat</name>
    <name type="synonym">Cryptomys damarensis</name>
    <dbReference type="NCBI Taxonomy" id="885580"/>
    <lineage>
        <taxon>Eukaryota</taxon>
        <taxon>Metazoa</taxon>
        <taxon>Chordata</taxon>
        <taxon>Craniata</taxon>
        <taxon>Vertebrata</taxon>
        <taxon>Euteleostomi</taxon>
        <taxon>Mammalia</taxon>
        <taxon>Eutheria</taxon>
        <taxon>Euarchontoglires</taxon>
        <taxon>Glires</taxon>
        <taxon>Rodentia</taxon>
        <taxon>Hystricomorpha</taxon>
        <taxon>Bathyergidae</taxon>
        <taxon>Fukomys</taxon>
    </lineage>
</organism>
<accession>A0A091E534</accession>
<evidence type="ECO:0000313" key="2">
    <source>
        <dbReference type="EMBL" id="KFO38477.1"/>
    </source>
</evidence>